<dbReference type="PANTHER" id="PTHR47219:SF9">
    <property type="entry name" value="GTPASE ACTIVATING PROTEIN AND CENTROSOME-ASSOCIATED, ISOFORM B"/>
    <property type="match status" value="1"/>
</dbReference>
<feature type="compositionally biased region" description="Basic and acidic residues" evidence="1">
    <location>
        <begin position="430"/>
        <end position="449"/>
    </location>
</feature>
<feature type="compositionally biased region" description="Basic and acidic residues" evidence="1">
    <location>
        <begin position="1626"/>
        <end position="1639"/>
    </location>
</feature>
<proteinExistence type="predicted"/>
<feature type="compositionally biased region" description="Low complexity" evidence="1">
    <location>
        <begin position="487"/>
        <end position="521"/>
    </location>
</feature>
<dbReference type="GO" id="GO:0005096">
    <property type="term" value="F:GTPase activator activity"/>
    <property type="evidence" value="ECO:0007669"/>
    <property type="project" value="TreeGrafter"/>
</dbReference>
<feature type="region of interest" description="Disordered" evidence="1">
    <location>
        <begin position="692"/>
        <end position="711"/>
    </location>
</feature>
<feature type="region of interest" description="Disordered" evidence="1">
    <location>
        <begin position="1"/>
        <end position="55"/>
    </location>
</feature>
<dbReference type="Gene3D" id="1.10.10.750">
    <property type="entry name" value="Ypt/Rab-GAP domain of gyp1p, domain 1"/>
    <property type="match status" value="1"/>
</dbReference>
<feature type="compositionally biased region" description="Basic and acidic residues" evidence="1">
    <location>
        <begin position="1259"/>
        <end position="1268"/>
    </location>
</feature>
<feature type="compositionally biased region" description="Low complexity" evidence="1">
    <location>
        <begin position="75"/>
        <end position="99"/>
    </location>
</feature>
<feature type="compositionally biased region" description="Basic and acidic residues" evidence="1">
    <location>
        <begin position="1211"/>
        <end position="1249"/>
    </location>
</feature>
<organism evidence="3 4">
    <name type="scientific">Besnoitia besnoiti</name>
    <name type="common">Apicomplexan protozoan</name>
    <dbReference type="NCBI Taxonomy" id="94643"/>
    <lineage>
        <taxon>Eukaryota</taxon>
        <taxon>Sar</taxon>
        <taxon>Alveolata</taxon>
        <taxon>Apicomplexa</taxon>
        <taxon>Conoidasida</taxon>
        <taxon>Coccidia</taxon>
        <taxon>Eucoccidiorida</taxon>
        <taxon>Eimeriorina</taxon>
        <taxon>Sarcocystidae</taxon>
        <taxon>Besnoitia</taxon>
    </lineage>
</organism>
<dbReference type="Pfam" id="PF00566">
    <property type="entry name" value="RabGAP-TBC"/>
    <property type="match status" value="1"/>
</dbReference>
<feature type="region of interest" description="Disordered" evidence="1">
    <location>
        <begin position="1535"/>
        <end position="1577"/>
    </location>
</feature>
<dbReference type="EMBL" id="NWUJ01000008">
    <property type="protein sequence ID" value="PFH33804.1"/>
    <property type="molecule type" value="Genomic_DNA"/>
</dbReference>
<dbReference type="VEuPathDB" id="ToxoDB:BESB_080200"/>
<dbReference type="InterPro" id="IPR035969">
    <property type="entry name" value="Rab-GAP_TBC_sf"/>
</dbReference>
<dbReference type="GO" id="GO:0031267">
    <property type="term" value="F:small GTPase binding"/>
    <property type="evidence" value="ECO:0007669"/>
    <property type="project" value="TreeGrafter"/>
</dbReference>
<feature type="compositionally biased region" description="Basic and acidic residues" evidence="1">
    <location>
        <begin position="1085"/>
        <end position="1108"/>
    </location>
</feature>
<evidence type="ECO:0000259" key="2">
    <source>
        <dbReference type="PROSITE" id="PS50086"/>
    </source>
</evidence>
<dbReference type="Proteomes" id="UP000224006">
    <property type="component" value="Chromosome VII"/>
</dbReference>
<feature type="region of interest" description="Disordered" evidence="1">
    <location>
        <begin position="1075"/>
        <end position="1304"/>
    </location>
</feature>
<feature type="compositionally biased region" description="Low complexity" evidence="1">
    <location>
        <begin position="534"/>
        <end position="552"/>
    </location>
</feature>
<feature type="region of interest" description="Disordered" evidence="1">
    <location>
        <begin position="225"/>
        <end position="373"/>
    </location>
</feature>
<feature type="domain" description="Rab-GAP TBC" evidence="2">
    <location>
        <begin position="823"/>
        <end position="1465"/>
    </location>
</feature>
<evidence type="ECO:0000313" key="3">
    <source>
        <dbReference type="EMBL" id="PFH33804.1"/>
    </source>
</evidence>
<feature type="compositionally biased region" description="Acidic residues" evidence="1">
    <location>
        <begin position="553"/>
        <end position="563"/>
    </location>
</feature>
<dbReference type="KEGG" id="bbes:BESB_080200"/>
<dbReference type="STRING" id="94643.A0A2A9M9C7"/>
<name>A0A2A9M9C7_BESBE</name>
<feature type="compositionally biased region" description="Polar residues" evidence="1">
    <location>
        <begin position="239"/>
        <end position="248"/>
    </location>
</feature>
<feature type="compositionally biased region" description="Low complexity" evidence="1">
    <location>
        <begin position="693"/>
        <end position="706"/>
    </location>
</feature>
<dbReference type="Gene3D" id="1.10.8.270">
    <property type="entry name" value="putative rabgap domain of human tbc1 domain family member 14 like domains"/>
    <property type="match status" value="1"/>
</dbReference>
<feature type="compositionally biased region" description="Basic and acidic residues" evidence="1">
    <location>
        <begin position="1679"/>
        <end position="1699"/>
    </location>
</feature>
<feature type="region of interest" description="Disordered" evidence="1">
    <location>
        <begin position="403"/>
        <end position="460"/>
    </location>
</feature>
<comment type="caution">
    <text evidence="3">The sequence shown here is derived from an EMBL/GenBank/DDBJ whole genome shotgun (WGS) entry which is preliminary data.</text>
</comment>
<evidence type="ECO:0000313" key="4">
    <source>
        <dbReference type="Proteomes" id="UP000224006"/>
    </source>
</evidence>
<feature type="compositionally biased region" description="Polar residues" evidence="1">
    <location>
        <begin position="956"/>
        <end position="976"/>
    </location>
</feature>
<feature type="compositionally biased region" description="Basic and acidic residues" evidence="1">
    <location>
        <begin position="287"/>
        <end position="297"/>
    </location>
</feature>
<dbReference type="RefSeq" id="XP_029217813.1">
    <property type="nucleotide sequence ID" value="XM_029366382.1"/>
</dbReference>
<dbReference type="InterPro" id="IPR000195">
    <property type="entry name" value="Rab-GAP-TBC_dom"/>
</dbReference>
<dbReference type="OrthoDB" id="333940at2759"/>
<dbReference type="PROSITE" id="PS50086">
    <property type="entry name" value="TBC_RABGAP"/>
    <property type="match status" value="1"/>
</dbReference>
<feature type="compositionally biased region" description="Polar residues" evidence="1">
    <location>
        <begin position="568"/>
        <end position="578"/>
    </location>
</feature>
<feature type="compositionally biased region" description="Basic and acidic residues" evidence="1">
    <location>
        <begin position="208"/>
        <end position="218"/>
    </location>
</feature>
<feature type="region of interest" description="Disordered" evidence="1">
    <location>
        <begin position="1602"/>
        <end position="1707"/>
    </location>
</feature>
<dbReference type="SMART" id="SM00164">
    <property type="entry name" value="TBC"/>
    <property type="match status" value="1"/>
</dbReference>
<evidence type="ECO:0000256" key="1">
    <source>
        <dbReference type="SAM" id="MobiDB-lite"/>
    </source>
</evidence>
<feature type="compositionally biased region" description="Low complexity" evidence="1">
    <location>
        <begin position="1654"/>
        <end position="1672"/>
    </location>
</feature>
<dbReference type="InterPro" id="IPR050302">
    <property type="entry name" value="Rab_GAP_TBC_domain"/>
</dbReference>
<feature type="region of interest" description="Disordered" evidence="1">
    <location>
        <begin position="75"/>
        <end position="118"/>
    </location>
</feature>
<feature type="region of interest" description="Disordered" evidence="1">
    <location>
        <begin position="875"/>
        <end position="997"/>
    </location>
</feature>
<accession>A0A2A9M9C7</accession>
<feature type="compositionally biased region" description="Basic and acidic residues" evidence="1">
    <location>
        <begin position="1"/>
        <end position="12"/>
    </location>
</feature>
<feature type="region of interest" description="Disordered" evidence="1">
    <location>
        <begin position="201"/>
        <end position="220"/>
    </location>
</feature>
<dbReference type="Gene3D" id="1.10.472.80">
    <property type="entry name" value="Ypt/Rab-GAP domain of gyp1p, domain 3"/>
    <property type="match status" value="1"/>
</dbReference>
<feature type="compositionally biased region" description="Basic and acidic residues" evidence="1">
    <location>
        <begin position="978"/>
        <end position="989"/>
    </location>
</feature>
<feature type="region of interest" description="Disordered" evidence="1">
    <location>
        <begin position="483"/>
        <end position="680"/>
    </location>
</feature>
<feature type="region of interest" description="Disordered" evidence="1">
    <location>
        <begin position="153"/>
        <end position="185"/>
    </location>
</feature>
<feature type="compositionally biased region" description="Low complexity" evidence="1">
    <location>
        <begin position="166"/>
        <end position="177"/>
    </location>
</feature>
<feature type="compositionally biased region" description="Gly residues" evidence="1">
    <location>
        <begin position="1642"/>
        <end position="1651"/>
    </location>
</feature>
<protein>
    <recommendedName>
        <fullName evidence="2">Rab-GAP TBC domain-containing protein</fullName>
    </recommendedName>
</protein>
<dbReference type="GeneID" id="40312947"/>
<reference evidence="3 4" key="1">
    <citation type="submission" date="2017-09" db="EMBL/GenBank/DDBJ databases">
        <title>Genome sequencing of Besnoitia besnoiti strain Bb-Ger1.</title>
        <authorList>
            <person name="Schares G."/>
            <person name="Venepally P."/>
            <person name="Lorenzi H.A."/>
        </authorList>
    </citation>
    <scope>NUCLEOTIDE SEQUENCE [LARGE SCALE GENOMIC DNA]</scope>
    <source>
        <strain evidence="3 4">Bb-Ger1</strain>
    </source>
</reference>
<sequence>MDPGEKRGGKGEDGEDQGAQQLDGTPNNGQAWRNVSAPPESAGASSPARSSPLLSESISPRLATACFSPCPSLQLSPSSILASSPPLPSVSSSSPAASSTPPPATPSESDALPGPDAAQVVERLRKEKAEATEIFAETLSRYDEEIRFLKAQLAAATAGSRRRSQASRGVAQASGSAKAPASMSHRRSSSSLSFVFSSFHGSSASSESRQRGSRKEDADLQPVFFSGSALHSRQRKKATSLSAPSSCFSLPEGLPACTRPLTAAEEDLNASPSSSASGAWLPGNSSEDARTPGREGDSPSLLSGSKRVERGVVESPDTSTLAAGSGEPMLPFSGCGEDLAQLPKSQPEAAGADAFSAASAGSQKSGNFLPLARLRTSGSKSGIAPLSNKISHKAAKLCAETVPRSDAAAAEAEDGARCPSTADSAQSEGVAKREERGEVHTDAIREDASPKPSLQRMASRMTAAMVAKKFYGIGRRASGLYQSATHSAADLSRSSSSLSSSASSRTSSSSSPASSSSSASPFLQGAPCGEGEISAADAARNAASRSENANSSDAEEASAEPGEDLTRALSSEAPQNAHNEAARAAEQPRGAKLLSLVAETGSGRERGVEDAAPLLHGAVRSAGAASQADKGEEGSAFCLPGEVESPAKDEKPLCRSLTTPAASSSGEAGERGSSGGVSRSWRTLLFSRDKSAARSSSSLSGPSHAGGVSGAGGVAKAQVARAGGVASGFSFAGSGASKRRREKGDEEIAQLASRFLRDPASHYLPSGLRFRGARSQRSWREEARGDSAIDASVLSTATWIDVILPDWSKQRGSARFNKLLHAGVPHDVRGEVWKKAVGDQLHITPRLYELLLKRVQHVRSFLMASSRRYRDRINETMRADQDESSATSRGGNADRAGEKDLAEGGGQRGAVGEEASEKTETNEAEGAGCEEDNPTPADRDAAVSAEGVEGGEDARSGTSCPQQEGSRQSAEETQLPSAERDGQGDDAPKGQDGGEGGGSRILSSAFCRARCTCRCSCEACKSCSSRGTRSPLKASPSSSAFACCACGFFNWEPDVFSAFQTIAMDLHRTLPRLGACKARPSPQEPSREEARATVSREESSGERSEGDQRPGATESEAERCSTGEKTEEAASRTGREAKEEGGEARRTREEEAGNEPSRQGSDPRHETYRGEENATAEEAGGELLHSDAENAETPLEEKGNAEAGAVAGEEGSGKDEKTEQSDALSVKDGKAELFEKGSKGAGDERRERTPFFSFVLLPKESESHESSEGVRGSADVKPLDAAEAPPDPPESKAKVGKAREDEEEVCRPLPSRVIAAKSAELVDKQAVQPVPFGVPASHMMYEYLRCVLEAYVMFRPDVGYVQGMAYLAGAFLLYMDEYSAFVCLCNLLLRRSLQAFYTFDMAVVDLYFRSFDALMEEKLPHVAARFAELGINSDIFLVEWMYTLFTRCLPFEIVGRVWDLFLVEGDTVLFQTSLAILAYFQDELENGTLENCMAIVSSSTTTHFQAMDENRFFSCFHGLALTGEQVEAVMDRVAGALSRQRHQQQASRHARGPSQPSPSSASQQRRSPLSSAFSLASSAPPCGSSVASAASAFSFTAFVSHTKPSSQAGPSDAASRQGAEATAEEAEGRSGEADDRARDPSGGSGDPGGEGDGPRSPGAAAASGEAANAGLATSGSNGGEKEERERERGAKARRGDRFLKSATTIFW</sequence>
<feature type="compositionally biased region" description="Basic and acidic residues" evidence="1">
    <location>
        <begin position="1116"/>
        <end position="1151"/>
    </location>
</feature>
<feature type="compositionally biased region" description="Basic and acidic residues" evidence="1">
    <location>
        <begin position="1289"/>
        <end position="1300"/>
    </location>
</feature>
<feature type="compositionally biased region" description="Low complexity" evidence="1">
    <location>
        <begin position="36"/>
        <end position="55"/>
    </location>
</feature>
<feature type="compositionally biased region" description="Low complexity" evidence="1">
    <location>
        <begin position="1543"/>
        <end position="1577"/>
    </location>
</feature>
<keyword evidence="4" id="KW-1185">Reference proteome</keyword>
<gene>
    <name evidence="3" type="ORF">BESB_080200</name>
</gene>
<feature type="compositionally biased region" description="Low complexity" evidence="1">
    <location>
        <begin position="349"/>
        <end position="362"/>
    </location>
</feature>
<dbReference type="PANTHER" id="PTHR47219">
    <property type="entry name" value="RAB GTPASE-ACTIVATING PROTEIN 1-LIKE"/>
    <property type="match status" value="1"/>
</dbReference>
<feature type="compositionally biased region" description="Basic and acidic residues" evidence="1">
    <location>
        <begin position="1161"/>
        <end position="1172"/>
    </location>
</feature>
<dbReference type="SUPFAM" id="SSF47923">
    <property type="entry name" value="Ypt/Rab-GAP domain of gyp1p"/>
    <property type="match status" value="3"/>
</dbReference>